<comment type="caution">
    <text evidence="2">The sequence shown here is derived from an EMBL/GenBank/DDBJ whole genome shotgun (WGS) entry which is preliminary data.</text>
</comment>
<proteinExistence type="predicted"/>
<keyword evidence="3" id="KW-1185">Reference proteome</keyword>
<dbReference type="EMBL" id="JADLQN010000001">
    <property type="protein sequence ID" value="MBF6353190.1"/>
    <property type="molecule type" value="Genomic_DNA"/>
</dbReference>
<dbReference type="PRINTS" id="PR00038">
    <property type="entry name" value="HTHLUXR"/>
</dbReference>
<dbReference type="Pfam" id="PF00196">
    <property type="entry name" value="GerE"/>
    <property type="match status" value="1"/>
</dbReference>
<evidence type="ECO:0000313" key="2">
    <source>
        <dbReference type="EMBL" id="MBF6353190.1"/>
    </source>
</evidence>
<dbReference type="InterPro" id="IPR000792">
    <property type="entry name" value="Tscrpt_reg_LuxR_C"/>
</dbReference>
<name>A0ABS0D3X8_9NOCA</name>
<dbReference type="InterPro" id="IPR036388">
    <property type="entry name" value="WH-like_DNA-bd_sf"/>
</dbReference>
<dbReference type="SUPFAM" id="SSF46894">
    <property type="entry name" value="C-terminal effector domain of the bipartite response regulators"/>
    <property type="match status" value="1"/>
</dbReference>
<sequence>MTNRHRWLGRKPGGCRYMTFQQSFRSADAYPAAGLTKREIEVLLAWLRSDTKAQVAAELFITPATINTHLVRIREKYELVGRPANTKAALVARALQDGMIALDEL</sequence>
<protein>
    <submittedName>
        <fullName evidence="2">Helix-turn-helix transcriptional regulator</fullName>
    </submittedName>
</protein>
<gene>
    <name evidence="2" type="ORF">IU449_01265</name>
</gene>
<dbReference type="Proteomes" id="UP000707731">
    <property type="component" value="Unassembled WGS sequence"/>
</dbReference>
<dbReference type="Gene3D" id="1.10.10.10">
    <property type="entry name" value="Winged helix-like DNA-binding domain superfamily/Winged helix DNA-binding domain"/>
    <property type="match status" value="1"/>
</dbReference>
<feature type="domain" description="HTH luxR-type" evidence="1">
    <location>
        <begin position="32"/>
        <end position="89"/>
    </location>
</feature>
<evidence type="ECO:0000259" key="1">
    <source>
        <dbReference type="SMART" id="SM00421"/>
    </source>
</evidence>
<dbReference type="InterPro" id="IPR016032">
    <property type="entry name" value="Sig_transdc_resp-reg_C-effctor"/>
</dbReference>
<reference evidence="2 3" key="1">
    <citation type="submission" date="2020-10" db="EMBL/GenBank/DDBJ databases">
        <title>Identification of Nocardia species via Next-generation sequencing and recognition of intraspecies genetic diversity.</title>
        <authorList>
            <person name="Li P."/>
            <person name="Li P."/>
            <person name="Lu B."/>
        </authorList>
    </citation>
    <scope>NUCLEOTIDE SEQUENCE [LARGE SCALE GENOMIC DNA]</scope>
    <source>
        <strain evidence="2 3">BJ06-0143</strain>
    </source>
</reference>
<accession>A0ABS0D3X8</accession>
<evidence type="ECO:0000313" key="3">
    <source>
        <dbReference type="Proteomes" id="UP000707731"/>
    </source>
</evidence>
<organism evidence="2 3">
    <name type="scientific">Nocardia higoensis</name>
    <dbReference type="NCBI Taxonomy" id="228599"/>
    <lineage>
        <taxon>Bacteria</taxon>
        <taxon>Bacillati</taxon>
        <taxon>Actinomycetota</taxon>
        <taxon>Actinomycetes</taxon>
        <taxon>Mycobacteriales</taxon>
        <taxon>Nocardiaceae</taxon>
        <taxon>Nocardia</taxon>
    </lineage>
</organism>
<dbReference type="SMART" id="SM00421">
    <property type="entry name" value="HTH_LUXR"/>
    <property type="match status" value="1"/>
</dbReference>